<dbReference type="RefSeq" id="XP_067175048.1">
    <property type="nucleotide sequence ID" value="XM_067319673.1"/>
</dbReference>
<feature type="coiled-coil region" evidence="1">
    <location>
        <begin position="575"/>
        <end position="626"/>
    </location>
</feature>
<dbReference type="Proteomes" id="UP000673552">
    <property type="component" value="Chromosome 34"/>
</dbReference>
<dbReference type="OrthoDB" id="273731at2759"/>
<proteinExistence type="predicted"/>
<gene>
    <name evidence="3" type="ORF">LSCM1_02081</name>
</gene>
<evidence type="ECO:0000256" key="2">
    <source>
        <dbReference type="SAM" id="MobiDB-lite"/>
    </source>
</evidence>
<feature type="region of interest" description="Disordered" evidence="2">
    <location>
        <begin position="818"/>
        <end position="838"/>
    </location>
</feature>
<feature type="region of interest" description="Disordered" evidence="2">
    <location>
        <begin position="349"/>
        <end position="379"/>
    </location>
</feature>
<feature type="coiled-coil region" evidence="1">
    <location>
        <begin position="1068"/>
        <end position="1255"/>
    </location>
</feature>
<keyword evidence="4" id="KW-1185">Reference proteome</keyword>
<comment type="caution">
    <text evidence="3">The sequence shown here is derived from an EMBL/GenBank/DDBJ whole genome shotgun (WGS) entry which is preliminary data.</text>
</comment>
<reference evidence="3 4" key="1">
    <citation type="submission" date="2021-03" db="EMBL/GenBank/DDBJ databases">
        <title>Leishmania (Mundinia) martiniquensis Genome sequencing and assembly.</title>
        <authorList>
            <person name="Almutairi H."/>
            <person name="Gatherer D."/>
        </authorList>
    </citation>
    <scope>NUCLEOTIDE SEQUENCE [LARGE SCALE GENOMIC DNA]</scope>
    <source>
        <strain evidence="3">LSCM1</strain>
    </source>
</reference>
<dbReference type="SMR" id="A0A836KER5"/>
<keyword evidence="1" id="KW-0175">Coiled coil</keyword>
<dbReference type="EMBL" id="JAFEUZ010000034">
    <property type="protein sequence ID" value="KAG5468110.1"/>
    <property type="molecule type" value="Genomic_DNA"/>
</dbReference>
<feature type="coiled-coil region" evidence="1">
    <location>
        <begin position="236"/>
        <end position="338"/>
    </location>
</feature>
<evidence type="ECO:0000313" key="3">
    <source>
        <dbReference type="EMBL" id="KAG5468110.1"/>
    </source>
</evidence>
<evidence type="ECO:0000256" key="1">
    <source>
        <dbReference type="SAM" id="Coils"/>
    </source>
</evidence>
<organism evidence="3 4">
    <name type="scientific">Leishmania martiniquensis</name>
    <dbReference type="NCBI Taxonomy" id="1580590"/>
    <lineage>
        <taxon>Eukaryota</taxon>
        <taxon>Discoba</taxon>
        <taxon>Euglenozoa</taxon>
        <taxon>Kinetoplastea</taxon>
        <taxon>Metakinetoplastina</taxon>
        <taxon>Trypanosomatida</taxon>
        <taxon>Trypanosomatidae</taxon>
        <taxon>Leishmaniinae</taxon>
        <taxon>Leishmania</taxon>
    </lineage>
</organism>
<feature type="coiled-coil region" evidence="1">
    <location>
        <begin position="459"/>
        <end position="521"/>
    </location>
</feature>
<accession>A0A836KER5</accession>
<dbReference type="GeneID" id="92512185"/>
<sequence length="1356" mass="150559">MAAAEREPPLSGAVLGSQKEPYRSAIVGHTMLEDRASAARGAYRDDSAITANTSLSAAPALSRDLLEQLQRDYPAAYEALHGYEKALRHLKEKYKAKEVELRRCISVGEELLGQMDALKQRCEVLACERDEAVAASIAAAASPTEGAHSKAVTPFSSSSWKEEKRRLTRLHEEECERYRVEAQKALQGMAVAEAQKCELEGAVEWTKAQLCEAERQLRRARDAVADCEAHCAARQEQEIERQRTAFTRQLADVRQQADVERETILSETMIELERLQRALVRTQKELAEQQQASAGAQSLRTEAASAAAAEQASLQRQLRTLSEVNHDLRQRLQQREAEKQLLCSASDSNRDAALRGSTPADALDGGRVESVGTAGDVPRSAVVQEQLREENARLRQKLQEVARQGQDDVDEEHAARLSLQQQLHTVEAQSHILRTEVVGRVRQELQEAWRQVEMCQAQSAAAQLTVAELQMQRSALQEEKTTLADALQAEKVTTERLRRELEEAQERQNVLSKEFDGARAAAEGRDHLVVQLQREKSQLWSAFRALHAEAEDIEVALATVAAEHSEGSAAHENSVSRLRDRCVLLEYEAQELRTESAALRRRLGDAEEAIDVLKDAQRVSQELVREAQRGAKAAEDRASVASDQLTLQQQSSAVRLAEAHQHLDRARVQQHNLARQMELCQQELSSKEEALRKSVEAQEALAAELQRLRAEQASRDENVRERWRQQYAQNSLEREKLIAMKEAHIADLQRQQQEMQRSLADSRDCVAQLRRQRQELQETLSGSLATAASHKGRVQALEEELARTAEEHRAAQRELQRFAEERERSASATAGPRTSGEQDAVAAVRYAHAQGQLTECEAALHAAERSRQRLQRTVLRCLTPIDGSGEVTTGTDKTWDVLLGLLKDGGAAFHLRHTSSELVQQGMAEEVDPVFEGQQAEDAAPVRVEACQRAAAAVMHAARDLVQHLLSADRRRWRCVRDTLSAACVAADVVNDEPSPAGAASPATEDTAGPSSESLCARLASAMGALAQALKTAEAHLSNHDAQVAKAAQLVSKEVAQQAQLMQLAAAARTSEEQRGALQAALEEMTAKYAEAVKRADAAESRAEELRHDVAVRDTRLTEMEHRLELRQAEMQAERAEWVSKWQEAQRRREVEKEEAVAVRAHLRAQLIAAEEEGHRATQKTLQESADALQELRTQLQSLRETSSATEVQLRQQVTQLSCEKEESAGELRRLKSTVVQLEERLSSTEATLKVREAELDAAVASVQELKRAQVQLRADGAAADAFEHLTLTEQVASLQAQLLSVQREYAMQETLHAAERAEMAALRKVNASLEMRLAEVEGDRAPLRDQLHSLLSYTA</sequence>
<protein>
    <submittedName>
        <fullName evidence="3">Uncharacterized protein</fullName>
    </submittedName>
</protein>
<dbReference type="KEGG" id="lmat:92512185"/>
<feature type="region of interest" description="Disordered" evidence="2">
    <location>
        <begin position="992"/>
        <end position="1012"/>
    </location>
</feature>
<evidence type="ECO:0000313" key="4">
    <source>
        <dbReference type="Proteomes" id="UP000673552"/>
    </source>
</evidence>
<name>A0A836KER5_9TRYP</name>